<name>A0A1Y6DBH4_9GAMM</name>
<evidence type="ECO:0000256" key="1">
    <source>
        <dbReference type="SAM" id="Phobius"/>
    </source>
</evidence>
<proteinExistence type="predicted"/>
<dbReference type="PANTHER" id="PTHR32063:SF33">
    <property type="entry name" value="RND SUPERFAMILY EFFLUX PUMP PERMEASE COMPONENT"/>
    <property type="match status" value="1"/>
</dbReference>
<feature type="domain" description="SSD" evidence="2">
    <location>
        <begin position="350"/>
        <end position="484"/>
    </location>
</feature>
<dbReference type="Gene3D" id="3.30.70.1440">
    <property type="entry name" value="Multidrug efflux transporter AcrB pore domain"/>
    <property type="match status" value="1"/>
</dbReference>
<dbReference type="SUPFAM" id="SSF82866">
    <property type="entry name" value="Multidrug efflux transporter AcrB transmembrane domain"/>
    <property type="match status" value="2"/>
</dbReference>
<dbReference type="Gene3D" id="3.30.2090.10">
    <property type="entry name" value="Multidrug efflux transporter AcrB TolC docking domain, DN and DC subdomains"/>
    <property type="match status" value="2"/>
</dbReference>
<dbReference type="Gene3D" id="3.30.70.1320">
    <property type="entry name" value="Multidrug efflux transporter AcrB pore domain like"/>
    <property type="match status" value="1"/>
</dbReference>
<dbReference type="PROSITE" id="PS50156">
    <property type="entry name" value="SSD"/>
    <property type="match status" value="1"/>
</dbReference>
<dbReference type="PRINTS" id="PR00702">
    <property type="entry name" value="ACRIFLAVINRP"/>
</dbReference>
<dbReference type="SUPFAM" id="SSF82714">
    <property type="entry name" value="Multidrug efflux transporter AcrB TolC docking domain, DN and DC subdomains"/>
    <property type="match status" value="2"/>
</dbReference>
<feature type="transmembrane region" description="Helical" evidence="1">
    <location>
        <begin position="384"/>
        <end position="407"/>
    </location>
</feature>
<keyword evidence="1" id="KW-1133">Transmembrane helix</keyword>
<dbReference type="Gene3D" id="3.30.70.1430">
    <property type="entry name" value="Multidrug efflux transporter AcrB pore domain"/>
    <property type="match status" value="2"/>
</dbReference>
<feature type="transmembrane region" description="Helical" evidence="1">
    <location>
        <begin position="523"/>
        <end position="548"/>
    </location>
</feature>
<dbReference type="STRING" id="1760988.SAMN02949497_0493"/>
<dbReference type="Gene3D" id="1.20.1640.10">
    <property type="entry name" value="Multidrug efflux transporter AcrB transmembrane domain"/>
    <property type="match status" value="2"/>
</dbReference>
<dbReference type="RefSeq" id="WP_085216495.1">
    <property type="nucleotide sequence ID" value="NZ_FXAM01000002.1"/>
</dbReference>
<dbReference type="Pfam" id="PF00873">
    <property type="entry name" value="ACR_tran"/>
    <property type="match status" value="1"/>
</dbReference>
<evidence type="ECO:0000313" key="3">
    <source>
        <dbReference type="EMBL" id="SMF97464.1"/>
    </source>
</evidence>
<dbReference type="InterPro" id="IPR027463">
    <property type="entry name" value="AcrB_DN_DC_subdom"/>
</dbReference>
<accession>A0A1Y6DBH4</accession>
<keyword evidence="4" id="KW-1185">Reference proteome</keyword>
<feature type="transmembrane region" description="Helical" evidence="1">
    <location>
        <begin position="460"/>
        <end position="482"/>
    </location>
</feature>
<evidence type="ECO:0000259" key="2">
    <source>
        <dbReference type="PROSITE" id="PS50156"/>
    </source>
</evidence>
<protein>
    <submittedName>
        <fullName evidence="3">Multidrug efflux pump subunit AcrB</fullName>
    </submittedName>
</protein>
<dbReference type="Proteomes" id="UP000192923">
    <property type="component" value="Unassembled WGS sequence"/>
</dbReference>
<dbReference type="AlphaFoldDB" id="A0A1Y6DBH4"/>
<evidence type="ECO:0000313" key="4">
    <source>
        <dbReference type="Proteomes" id="UP000192923"/>
    </source>
</evidence>
<dbReference type="OrthoDB" id="5287122at2"/>
<dbReference type="SUPFAM" id="SSF82693">
    <property type="entry name" value="Multidrug efflux transporter AcrB pore domain, PN1, PN2, PC1 and PC2 subdomains"/>
    <property type="match status" value="2"/>
</dbReference>
<dbReference type="GO" id="GO:0042910">
    <property type="term" value="F:xenobiotic transmembrane transporter activity"/>
    <property type="evidence" value="ECO:0007669"/>
    <property type="project" value="TreeGrafter"/>
</dbReference>
<keyword evidence="1" id="KW-0812">Transmembrane</keyword>
<gene>
    <name evidence="3" type="ORF">SAMN02949497_0493</name>
</gene>
<dbReference type="EMBL" id="FXAM01000002">
    <property type="protein sequence ID" value="SMF97464.1"/>
    <property type="molecule type" value="Genomic_DNA"/>
</dbReference>
<dbReference type="PANTHER" id="PTHR32063">
    <property type="match status" value="1"/>
</dbReference>
<dbReference type="GO" id="GO:0005886">
    <property type="term" value="C:plasma membrane"/>
    <property type="evidence" value="ECO:0007669"/>
    <property type="project" value="TreeGrafter"/>
</dbReference>
<feature type="transmembrane region" description="Helical" evidence="1">
    <location>
        <begin position="12"/>
        <end position="32"/>
    </location>
</feature>
<dbReference type="InterPro" id="IPR001036">
    <property type="entry name" value="Acrflvin-R"/>
</dbReference>
<feature type="transmembrane region" description="Helical" evidence="1">
    <location>
        <begin position="427"/>
        <end position="448"/>
    </location>
</feature>
<dbReference type="InterPro" id="IPR000731">
    <property type="entry name" value="SSD"/>
</dbReference>
<feature type="transmembrane region" description="Helical" evidence="1">
    <location>
        <begin position="881"/>
        <end position="904"/>
    </location>
</feature>
<reference evidence="3 4" key="1">
    <citation type="submission" date="2016-12" db="EMBL/GenBank/DDBJ databases">
        <authorList>
            <person name="Song W.-J."/>
            <person name="Kurnit D.M."/>
        </authorList>
    </citation>
    <scope>NUCLEOTIDE SEQUENCE [LARGE SCALE GENOMIC DNA]</scope>
    <source>
        <strain evidence="3 4">175</strain>
    </source>
</reference>
<feature type="transmembrane region" description="Helical" evidence="1">
    <location>
        <begin position="355"/>
        <end position="372"/>
    </location>
</feature>
<keyword evidence="1" id="KW-0472">Membrane</keyword>
<feature type="transmembrane region" description="Helical" evidence="1">
    <location>
        <begin position="970"/>
        <end position="986"/>
    </location>
</feature>
<feature type="transmembrane region" description="Helical" evidence="1">
    <location>
        <begin position="856"/>
        <end position="875"/>
    </location>
</feature>
<organism evidence="3 4">
    <name type="scientific">Methylomagnum ishizawai</name>
    <dbReference type="NCBI Taxonomy" id="1760988"/>
    <lineage>
        <taxon>Bacteria</taxon>
        <taxon>Pseudomonadati</taxon>
        <taxon>Pseudomonadota</taxon>
        <taxon>Gammaproteobacteria</taxon>
        <taxon>Methylococcales</taxon>
        <taxon>Methylococcaceae</taxon>
        <taxon>Methylomagnum</taxon>
    </lineage>
</organism>
<sequence length="1031" mass="112600">MKLIPWFAANPVAANLLMLLIWLGGGFGLTTLEREVYPRFSPHQFEVEASYPGAGPEEVEAAVCVPLEEGIHDVSGIKRLVTTVFEGSCQIRVEVLPDHNREALMSAVQARVQSIPGLPRSLERIEVRESTRDDDNGVIWVALYGPVDPLALKRYGERIRADLAALPGVSKTVDYGRMAYEIAVLAQPDKLLQYGLSPRELAEAVRQSSLDLAGGAVRTPAGELLLRVKGRAERAEALGELVLRTRPDGGRVLLKDVAEVRDGLDERWFQWRHDGQPAQGWEIHAGGDAIEVARRVKDYVARQAGQLPEGLHLKTWWDDSEAYEERVRTLVEDGVSGFLLVCLVLTLFLRLRVAVWAGLGILTSVLGALWFMPVLDVSLNMLSLFGFLLAMGILVDDAIIIGESVHAEQATGKLAPLDAAIQGARSVALPVTLSVLIALVAFLPGLFLPGWGGQMMRPICLVMILTLVFSLAEALFILPAHLAATPSGATRPGRVERWRAGLNRRLDRFVASFYTPFLARAIAWRYLALALFIVLPLLSAALVAGGYLRLSLSPDVTKDSFWVRLTVPPGAPPDGIRRAAARVEQALFDYRDELERAEGLSVLVGQETMIWEQEAGLWLELSPAARQRLGVEDFVREWRRRIGDLGQARIDFIYREGDVPYDIQLDLSAPDPAALTAGAEALKQRLAAYPGVSDVMDSAVPGKPEVRLVLKPEAERLGLRLADLAEQVRAAYYGEEAQRLRRGRNEVKVVVRYPPEARRSLDALLTLPVRLPAGGQAPLSALAEVSFAPGYAQLNRRDRRRVLEVVARVDPQHADANALYAELENTVLPELSRRYPGLRAEIGQERREQETMLAGLWHNAGIALAVIYVLIAATFRSYAQPLIFLFAVPVAWSGAVLAHALAGLPLSMESLVGMIAASGVVVNDSLVLLDHIEAVGDKPEAGNPQQEAPSGQRHASSFVQAACAARFRPIFLAFLTNFAGFLPTLLETSAQAQFLVPMTLSLAAGLLFGMAASLVLTPVAYAILQDFQGKP</sequence>
<feature type="transmembrane region" description="Helical" evidence="1">
    <location>
        <begin position="998"/>
        <end position="1024"/>
    </location>
</feature>